<organism evidence="9 10">
    <name type="scientific">Taphrina deformans (strain PYCC 5710 / ATCC 11124 / CBS 356.35 / IMI 108563 / JCM 9778 / NBRC 8474)</name>
    <name type="common">Peach leaf curl fungus</name>
    <name type="synonym">Lalaria deformans</name>
    <dbReference type="NCBI Taxonomy" id="1097556"/>
    <lineage>
        <taxon>Eukaryota</taxon>
        <taxon>Fungi</taxon>
        <taxon>Dikarya</taxon>
        <taxon>Ascomycota</taxon>
        <taxon>Taphrinomycotina</taxon>
        <taxon>Taphrinomycetes</taxon>
        <taxon>Taphrinales</taxon>
        <taxon>Taphrinaceae</taxon>
        <taxon>Taphrina</taxon>
    </lineage>
</organism>
<proteinExistence type="predicted"/>
<dbReference type="GO" id="GO:0005739">
    <property type="term" value="C:mitochondrion"/>
    <property type="evidence" value="ECO:0007669"/>
    <property type="project" value="TreeGrafter"/>
</dbReference>
<gene>
    <name evidence="9" type="ORF">TAPDE_000478</name>
</gene>
<dbReference type="PROSITE" id="PS51324">
    <property type="entry name" value="ERV_ALR"/>
    <property type="match status" value="1"/>
</dbReference>
<protein>
    <recommendedName>
        <fullName evidence="6">Sulfhydryl oxidase</fullName>
        <ecNumber evidence="6">1.8.3.2</ecNumber>
    </recommendedName>
</protein>
<dbReference type="InterPro" id="IPR036774">
    <property type="entry name" value="ERV/ALR_sulphydryl_oxid_sf"/>
</dbReference>
<dbReference type="PANTHER" id="PTHR12645">
    <property type="entry name" value="ALR/ERV"/>
    <property type="match status" value="1"/>
</dbReference>
<dbReference type="EMBL" id="CAHR02000016">
    <property type="protein sequence ID" value="CCG80838.1"/>
    <property type="molecule type" value="Genomic_DNA"/>
</dbReference>
<comment type="cofactor">
    <cofactor evidence="1 6">
        <name>FAD</name>
        <dbReference type="ChEBI" id="CHEBI:57692"/>
    </cofactor>
</comment>
<keyword evidence="5" id="KW-1015">Disulfide bond</keyword>
<evidence type="ECO:0000313" key="10">
    <source>
        <dbReference type="Proteomes" id="UP000013776"/>
    </source>
</evidence>
<dbReference type="InterPro" id="IPR017905">
    <property type="entry name" value="ERV/ALR_sulphydryl_oxidase"/>
</dbReference>
<dbReference type="GO" id="GO:0016971">
    <property type="term" value="F:flavin-dependent sulfhydryl oxidase activity"/>
    <property type="evidence" value="ECO:0007669"/>
    <property type="project" value="InterPro"/>
</dbReference>
<evidence type="ECO:0000256" key="6">
    <source>
        <dbReference type="RuleBase" id="RU371123"/>
    </source>
</evidence>
<evidence type="ECO:0000256" key="7">
    <source>
        <dbReference type="SAM" id="SignalP"/>
    </source>
</evidence>
<dbReference type="EC" id="1.8.3.2" evidence="6"/>
<evidence type="ECO:0000256" key="1">
    <source>
        <dbReference type="ARBA" id="ARBA00001974"/>
    </source>
</evidence>
<dbReference type="OrthoDB" id="59470at2759"/>
<evidence type="ECO:0000313" key="9">
    <source>
        <dbReference type="EMBL" id="CCG80838.1"/>
    </source>
</evidence>
<dbReference type="Proteomes" id="UP000013776">
    <property type="component" value="Unassembled WGS sequence"/>
</dbReference>
<dbReference type="AlphaFoldDB" id="R4X718"/>
<reference evidence="9 10" key="1">
    <citation type="journal article" date="2013" name="MBio">
        <title>Genome sequencing of the plant pathogen Taphrina deformans, the causal agent of peach leaf curl.</title>
        <authorList>
            <person name="Cisse O.H."/>
            <person name="Almeida J.M.G.C.F."/>
            <person name="Fonseca A."/>
            <person name="Kumar A.A."/>
            <person name="Salojaervi J."/>
            <person name="Overmyer K."/>
            <person name="Hauser P.M."/>
            <person name="Pagni M."/>
        </authorList>
    </citation>
    <scope>NUCLEOTIDE SEQUENCE [LARGE SCALE GENOMIC DNA]</scope>
    <source>
        <strain evidence="10">PYCC 5710 / ATCC 11124 / CBS 356.35 / IMI 108563 / JCM 9778 / NBRC 8474</strain>
    </source>
</reference>
<feature type="signal peptide" evidence="7">
    <location>
        <begin position="1"/>
        <end position="23"/>
    </location>
</feature>
<comment type="caution">
    <text evidence="9">The sequence shown here is derived from an EMBL/GenBank/DDBJ whole genome shotgun (WGS) entry which is preliminary data.</text>
</comment>
<feature type="chain" id="PRO_5004381321" description="Sulfhydryl oxidase" evidence="7">
    <location>
        <begin position="24"/>
        <end position="198"/>
    </location>
</feature>
<dbReference type="SUPFAM" id="SSF69000">
    <property type="entry name" value="FAD-dependent thiol oxidase"/>
    <property type="match status" value="1"/>
</dbReference>
<evidence type="ECO:0000256" key="4">
    <source>
        <dbReference type="ARBA" id="ARBA00023002"/>
    </source>
</evidence>
<dbReference type="Gene3D" id="1.20.120.310">
    <property type="entry name" value="ERV/ALR sulfhydryl oxidase domain"/>
    <property type="match status" value="1"/>
</dbReference>
<evidence type="ECO:0000259" key="8">
    <source>
        <dbReference type="PROSITE" id="PS51324"/>
    </source>
</evidence>
<keyword evidence="4 6" id="KW-0560">Oxidoreductase</keyword>
<dbReference type="VEuPathDB" id="FungiDB:TAPDE_000478"/>
<evidence type="ECO:0000256" key="3">
    <source>
        <dbReference type="ARBA" id="ARBA00022827"/>
    </source>
</evidence>
<sequence length="198" mass="21351">MTRAIKRTCSLFVLALLLIIASGIFFTPGGQHLTRVYGPHLQSYYTGLTALAAPYSESAGTSASPLAADEAAQNTTLLSAAAAGPVMGKLLNETLKADLGRHAWFLFHTVLSRYPDTPTPGEREDLVQYVRYFTKLYPCGDCASHFQTVLERMPVQSSSRVAAAQWGCAVHNVVNARLGKQAYDCSGILEDYDCGCGP</sequence>
<name>R4X718_TAPDE</name>
<comment type="catalytic activity">
    <reaction evidence="6">
        <text>2 R'C(R)SH + O2 = R'C(R)S-S(R)CR' + H2O2</text>
        <dbReference type="Rhea" id="RHEA:17357"/>
        <dbReference type="ChEBI" id="CHEBI:15379"/>
        <dbReference type="ChEBI" id="CHEBI:16240"/>
        <dbReference type="ChEBI" id="CHEBI:16520"/>
        <dbReference type="ChEBI" id="CHEBI:17412"/>
        <dbReference type="EC" id="1.8.3.2"/>
    </reaction>
</comment>
<accession>R4X718</accession>
<keyword evidence="2 6" id="KW-0285">Flavoprotein</keyword>
<feature type="domain" description="ERV/ALR sulfhydryl oxidase" evidence="8">
    <location>
        <begin position="92"/>
        <end position="192"/>
    </location>
</feature>
<evidence type="ECO:0000256" key="5">
    <source>
        <dbReference type="ARBA" id="ARBA00023157"/>
    </source>
</evidence>
<dbReference type="STRING" id="1097556.R4X718"/>
<dbReference type="InterPro" id="IPR039799">
    <property type="entry name" value="ALR/ERV"/>
</dbReference>
<dbReference type="PANTHER" id="PTHR12645:SF1">
    <property type="entry name" value="FAD-LINKED SULFHYDRYL OXIDASE ERV2"/>
    <property type="match status" value="1"/>
</dbReference>
<dbReference type="eggNOG" id="KOG3355">
    <property type="taxonomic scope" value="Eukaryota"/>
</dbReference>
<dbReference type="Pfam" id="PF04777">
    <property type="entry name" value="Evr1_Alr"/>
    <property type="match status" value="1"/>
</dbReference>
<dbReference type="GO" id="GO:0050660">
    <property type="term" value="F:flavin adenine dinucleotide binding"/>
    <property type="evidence" value="ECO:0007669"/>
    <property type="project" value="TreeGrafter"/>
</dbReference>
<keyword evidence="10" id="KW-1185">Reference proteome</keyword>
<keyword evidence="3 6" id="KW-0274">FAD</keyword>
<keyword evidence="7" id="KW-0732">Signal</keyword>
<evidence type="ECO:0000256" key="2">
    <source>
        <dbReference type="ARBA" id="ARBA00022630"/>
    </source>
</evidence>